<name>A0A663MAV3_ATHCN</name>
<organism evidence="6 7">
    <name type="scientific">Athene cunicularia</name>
    <name type="common">Burrowing owl</name>
    <name type="synonym">Speotyto cunicularia</name>
    <dbReference type="NCBI Taxonomy" id="194338"/>
    <lineage>
        <taxon>Eukaryota</taxon>
        <taxon>Metazoa</taxon>
        <taxon>Chordata</taxon>
        <taxon>Craniata</taxon>
        <taxon>Vertebrata</taxon>
        <taxon>Euteleostomi</taxon>
        <taxon>Archelosauria</taxon>
        <taxon>Archosauria</taxon>
        <taxon>Dinosauria</taxon>
        <taxon>Saurischia</taxon>
        <taxon>Theropoda</taxon>
        <taxon>Coelurosauria</taxon>
        <taxon>Aves</taxon>
        <taxon>Neognathae</taxon>
        <taxon>Neoaves</taxon>
        <taxon>Telluraves</taxon>
        <taxon>Strigiformes</taxon>
        <taxon>Strigidae</taxon>
        <taxon>Athene</taxon>
    </lineage>
</organism>
<dbReference type="SMART" id="SM00408">
    <property type="entry name" value="IGc2"/>
    <property type="match status" value="3"/>
</dbReference>
<evidence type="ECO:0000256" key="3">
    <source>
        <dbReference type="ARBA" id="ARBA00023319"/>
    </source>
</evidence>
<evidence type="ECO:0000259" key="5">
    <source>
        <dbReference type="PROSITE" id="PS50835"/>
    </source>
</evidence>
<dbReference type="SMART" id="SM00409">
    <property type="entry name" value="IG"/>
    <property type="match status" value="3"/>
</dbReference>
<comment type="subcellular location">
    <subcellularLocation>
        <location evidence="1">Cytoplasm</location>
    </subcellularLocation>
</comment>
<dbReference type="InterPro" id="IPR007110">
    <property type="entry name" value="Ig-like_dom"/>
</dbReference>
<dbReference type="FunFam" id="2.60.40.10:FF:000425">
    <property type="entry name" value="Myosin light chain kinase"/>
    <property type="match status" value="2"/>
</dbReference>
<dbReference type="FunFam" id="2.60.40.10:FF:000714">
    <property type="entry name" value="Titin novex-3"/>
    <property type="match status" value="1"/>
</dbReference>
<reference evidence="6" key="1">
    <citation type="submission" date="2025-08" db="UniProtKB">
        <authorList>
            <consortium name="Ensembl"/>
        </authorList>
    </citation>
    <scope>IDENTIFICATION</scope>
</reference>
<dbReference type="Ensembl" id="ENSACUT00000009474.1">
    <property type="protein sequence ID" value="ENSACUP00000008882.1"/>
    <property type="gene ID" value="ENSACUG00000006022.1"/>
</dbReference>
<keyword evidence="3" id="KW-0393">Immunoglobulin domain</keyword>
<dbReference type="InterPro" id="IPR013098">
    <property type="entry name" value="Ig_I-set"/>
</dbReference>
<keyword evidence="2" id="KW-0963">Cytoplasm</keyword>
<dbReference type="AlphaFoldDB" id="A0A663MAV3"/>
<accession>A0A663MAV3</accession>
<feature type="domain" description="Ig-like" evidence="5">
    <location>
        <begin position="224"/>
        <end position="306"/>
    </location>
</feature>
<keyword evidence="7" id="KW-1185">Reference proteome</keyword>
<proteinExistence type="predicted"/>
<protein>
    <recommendedName>
        <fullName evidence="5">Ig-like domain-containing protein</fullName>
    </recommendedName>
</protein>
<evidence type="ECO:0000256" key="4">
    <source>
        <dbReference type="SAM" id="SignalP"/>
    </source>
</evidence>
<dbReference type="InterPro" id="IPR003599">
    <property type="entry name" value="Ig_sub"/>
</dbReference>
<feature type="signal peptide" evidence="4">
    <location>
        <begin position="1"/>
        <end position="18"/>
    </location>
</feature>
<feature type="domain" description="Ig-like" evidence="5">
    <location>
        <begin position="38"/>
        <end position="115"/>
    </location>
</feature>
<evidence type="ECO:0000313" key="6">
    <source>
        <dbReference type="Ensembl" id="ENSACUP00000008882.1"/>
    </source>
</evidence>
<keyword evidence="4" id="KW-0732">Signal</keyword>
<dbReference type="Pfam" id="PF07679">
    <property type="entry name" value="I-set"/>
    <property type="match status" value="3"/>
</dbReference>
<reference evidence="6" key="2">
    <citation type="submission" date="2025-09" db="UniProtKB">
        <authorList>
            <consortium name="Ensembl"/>
        </authorList>
    </citation>
    <scope>IDENTIFICATION</scope>
</reference>
<dbReference type="PANTHER" id="PTHR47633:SF14">
    <property type="entry name" value="IG-LIKE DOMAIN-CONTAINING PROTEIN"/>
    <property type="match status" value="1"/>
</dbReference>
<evidence type="ECO:0000256" key="2">
    <source>
        <dbReference type="ARBA" id="ARBA00022490"/>
    </source>
</evidence>
<dbReference type="Gene3D" id="2.60.40.10">
    <property type="entry name" value="Immunoglobulins"/>
    <property type="match status" value="3"/>
</dbReference>
<dbReference type="PANTHER" id="PTHR47633">
    <property type="entry name" value="IMMUNOGLOBULIN"/>
    <property type="match status" value="1"/>
</dbReference>
<dbReference type="Proteomes" id="UP000472269">
    <property type="component" value="Unplaced"/>
</dbReference>
<dbReference type="PROSITE" id="PS50835">
    <property type="entry name" value="IG_LIKE"/>
    <property type="match status" value="3"/>
</dbReference>
<dbReference type="InterPro" id="IPR013783">
    <property type="entry name" value="Ig-like_fold"/>
</dbReference>
<dbReference type="OMA" id="RIEDHEC"/>
<dbReference type="InterPro" id="IPR036179">
    <property type="entry name" value="Ig-like_dom_sf"/>
</dbReference>
<dbReference type="InterPro" id="IPR003598">
    <property type="entry name" value="Ig_sub2"/>
</dbReference>
<evidence type="ECO:0000256" key="1">
    <source>
        <dbReference type="ARBA" id="ARBA00004496"/>
    </source>
</evidence>
<dbReference type="GO" id="GO:0004672">
    <property type="term" value="F:protein kinase activity"/>
    <property type="evidence" value="ECO:0007669"/>
    <property type="project" value="TreeGrafter"/>
</dbReference>
<dbReference type="GO" id="GO:0005737">
    <property type="term" value="C:cytoplasm"/>
    <property type="evidence" value="ECO:0007669"/>
    <property type="project" value="UniProtKB-SubCell"/>
</dbReference>
<feature type="domain" description="Ig-like" evidence="5">
    <location>
        <begin position="321"/>
        <end position="410"/>
    </location>
</feature>
<dbReference type="SUPFAM" id="SSF48726">
    <property type="entry name" value="Immunoglobulin"/>
    <property type="match status" value="3"/>
</dbReference>
<feature type="chain" id="PRO_5025667264" description="Ig-like domain-containing protein" evidence="4">
    <location>
        <begin position="19"/>
        <end position="512"/>
    </location>
</feature>
<sequence length="512" mass="55770">MVVSLDVLPLALLEQAAGLTTEENEDVKIDFQVTEMPPRFAVPFADVKVTEGLEAVFECVVTGTPVPVVQWFRGNTCVTPATGKYVVSQKEGLHSLKVQNVSPLDGGSYQCRAINRLGEAMCKGSLVVLAQQGASAKASSCGQCTTQAVETVAASVPHKPQKCDLLLSKTVSPGDQSEIELEFEFKPRIDDSQKAIQLRAVTQKEQEVEGENCSFEFQVTEAPPKFLRLISDYSTFVGASACFHCLVTGSPHPSIHWYKDGVLLEGDRYCVQEEQGGSHSLTIEDLMQSDSGQYKCIATNRAGTITCSAHLHVRQRIPGVPYFAREPDSVRCAPGFTAVFEYTVAGEPCPDVQWFKGTEQLFSDARRSVAHHPDGTGSLTVWECMEEDTGLYMCRAVSTLGEATCSAELLVLPEEHAVCRQNPVLQHSAQNSQLLKEVGLWGENSAFLLHCSTNEIALLCGCNSGYRYSINAITPLITGPHFFLDLWAPFTTLQSLSLPSPHSLVKNLVASC</sequence>
<evidence type="ECO:0000313" key="7">
    <source>
        <dbReference type="Proteomes" id="UP000472269"/>
    </source>
</evidence>